<dbReference type="InterPro" id="IPR003870">
    <property type="entry name" value="DUF222"/>
</dbReference>
<feature type="compositionally biased region" description="Gly residues" evidence="1">
    <location>
        <begin position="315"/>
        <end position="324"/>
    </location>
</feature>
<dbReference type="EMBL" id="LT629732">
    <property type="protein sequence ID" value="SDT10558.1"/>
    <property type="molecule type" value="Genomic_DNA"/>
</dbReference>
<dbReference type="RefSeq" id="WP_092656031.1">
    <property type="nucleotide sequence ID" value="NZ_LT629732.1"/>
</dbReference>
<dbReference type="SMART" id="SM00507">
    <property type="entry name" value="HNHc"/>
    <property type="match status" value="1"/>
</dbReference>
<proteinExistence type="predicted"/>
<evidence type="ECO:0000256" key="1">
    <source>
        <dbReference type="SAM" id="MobiDB-lite"/>
    </source>
</evidence>
<organism evidence="3 4">
    <name type="scientific">Actinopolymorpha singaporensis</name>
    <dbReference type="NCBI Taxonomy" id="117157"/>
    <lineage>
        <taxon>Bacteria</taxon>
        <taxon>Bacillati</taxon>
        <taxon>Actinomycetota</taxon>
        <taxon>Actinomycetes</taxon>
        <taxon>Propionibacteriales</taxon>
        <taxon>Actinopolymorphaceae</taxon>
        <taxon>Actinopolymorpha</taxon>
    </lineage>
</organism>
<evidence type="ECO:0000313" key="3">
    <source>
        <dbReference type="EMBL" id="SDT10558.1"/>
    </source>
</evidence>
<protein>
    <recommendedName>
        <fullName evidence="2">HNH nuclease domain-containing protein</fullName>
    </recommendedName>
</protein>
<sequence length="588" mass="63593">MRAALAAIRVGLDEALATPTTFVEVGELGELIGELAVEKARVDALTLGWVRQAEAREVGKTTGAATTAVWLRTAQRMSKNDASAAVVLARDLDRTVTLTAAALARGEVSFRHAQVIAAAIKDLPTWISLEQRVQGEEYLIDESRRRSPDDVRLLGRHLLLVLAPEEWERRLGEELDAAERAAERRRSLKYLANGIPGSETMIVKLPVLEMEALRKIIEALIAADNGPEPDERPLDQKRGDAFAELVARMAEWQASPNRGRGRDCVTVTIGLDQLLEGTGFGTIDDTTPVRPMPCGCQTTDATRQAERRKCRPGEGAAGSGGGKPTAGSKGRPVAAGAVRSTDSMPGRNTQLDKEKRRAEPPDPAGFAERIPGPREPRQHPQPNTATGTGPSPDAEPAADPEPEDWELEPEDDADTDAGPESEKGAAGPDAANDSNNQLDLHDGCTKCGGGGSARILRLRGEPLSVATIRRMACDANIIPVVLGGNGEILDIGMADRFFTEPQRRALAIRDGSHCHFPGCHVPERRCIAHHITAWEDFGPTDLANGVLLCKTHHAYVHHKGWQVSMGNHGHPEYTPPEWVDPQQKVRRP</sequence>
<keyword evidence="4" id="KW-1185">Reference proteome</keyword>
<dbReference type="CDD" id="cd00085">
    <property type="entry name" value="HNHc"/>
    <property type="match status" value="1"/>
</dbReference>
<feature type="compositionally biased region" description="Polar residues" evidence="1">
    <location>
        <begin position="380"/>
        <end position="389"/>
    </location>
</feature>
<dbReference type="Gene3D" id="1.10.30.50">
    <property type="match status" value="1"/>
</dbReference>
<feature type="region of interest" description="Disordered" evidence="1">
    <location>
        <begin position="292"/>
        <end position="438"/>
    </location>
</feature>
<dbReference type="STRING" id="117157.SAMN04489717_5052"/>
<accession>A0A1H1XMX8</accession>
<feature type="compositionally biased region" description="Basic and acidic residues" evidence="1">
    <location>
        <begin position="350"/>
        <end position="360"/>
    </location>
</feature>
<feature type="compositionally biased region" description="Polar residues" evidence="1">
    <location>
        <begin position="340"/>
        <end position="349"/>
    </location>
</feature>
<dbReference type="Pfam" id="PF02720">
    <property type="entry name" value="DUF222"/>
    <property type="match status" value="1"/>
</dbReference>
<dbReference type="OrthoDB" id="3634417at2"/>
<reference evidence="3 4" key="1">
    <citation type="submission" date="2016-10" db="EMBL/GenBank/DDBJ databases">
        <authorList>
            <person name="de Groot N.N."/>
        </authorList>
    </citation>
    <scope>NUCLEOTIDE SEQUENCE [LARGE SCALE GENOMIC DNA]</scope>
    <source>
        <strain evidence="3 4">DSM 22024</strain>
    </source>
</reference>
<feature type="compositionally biased region" description="Acidic residues" evidence="1">
    <location>
        <begin position="396"/>
        <end position="419"/>
    </location>
</feature>
<dbReference type="AlphaFoldDB" id="A0A1H1XMX8"/>
<gene>
    <name evidence="3" type="ORF">SAMN04489717_5052</name>
</gene>
<evidence type="ECO:0000313" key="4">
    <source>
        <dbReference type="Proteomes" id="UP000198983"/>
    </source>
</evidence>
<feature type="domain" description="HNH nuclease" evidence="2">
    <location>
        <begin position="501"/>
        <end position="554"/>
    </location>
</feature>
<dbReference type="Proteomes" id="UP000198983">
    <property type="component" value="Chromosome I"/>
</dbReference>
<evidence type="ECO:0000259" key="2">
    <source>
        <dbReference type="SMART" id="SM00507"/>
    </source>
</evidence>
<name>A0A1H1XMX8_9ACTN</name>
<dbReference type="InterPro" id="IPR003615">
    <property type="entry name" value="HNH_nuc"/>
</dbReference>